<evidence type="ECO:0000313" key="1">
    <source>
        <dbReference type="EMBL" id="OLQ12220.1"/>
    </source>
</evidence>
<keyword evidence="2" id="KW-1185">Reference proteome</keyword>
<dbReference type="OrthoDB" id="429728at2759"/>
<dbReference type="EMBL" id="LSRX01000047">
    <property type="protein sequence ID" value="OLQ12220.1"/>
    <property type="molecule type" value="Genomic_DNA"/>
</dbReference>
<protein>
    <submittedName>
        <fullName evidence="1">Uncharacterized protein</fullName>
    </submittedName>
</protein>
<evidence type="ECO:0000313" key="2">
    <source>
        <dbReference type="Proteomes" id="UP000186817"/>
    </source>
</evidence>
<gene>
    <name evidence="1" type="ORF">AK812_SmicGene3891</name>
</gene>
<organism evidence="1 2">
    <name type="scientific">Symbiodinium microadriaticum</name>
    <name type="common">Dinoflagellate</name>
    <name type="synonym">Zooxanthella microadriatica</name>
    <dbReference type="NCBI Taxonomy" id="2951"/>
    <lineage>
        <taxon>Eukaryota</taxon>
        <taxon>Sar</taxon>
        <taxon>Alveolata</taxon>
        <taxon>Dinophyceae</taxon>
        <taxon>Suessiales</taxon>
        <taxon>Symbiodiniaceae</taxon>
        <taxon>Symbiodinium</taxon>
    </lineage>
</organism>
<dbReference type="Proteomes" id="UP000186817">
    <property type="component" value="Unassembled WGS sequence"/>
</dbReference>
<dbReference type="AlphaFoldDB" id="A0A1Q9EXP5"/>
<proteinExistence type="predicted"/>
<comment type="caution">
    <text evidence="1">The sequence shown here is derived from an EMBL/GenBank/DDBJ whole genome shotgun (WGS) entry which is preliminary data.</text>
</comment>
<reference evidence="1 2" key="1">
    <citation type="submission" date="2016-02" db="EMBL/GenBank/DDBJ databases">
        <title>Genome analysis of coral dinoflagellate symbionts highlights evolutionary adaptations to a symbiotic lifestyle.</title>
        <authorList>
            <person name="Aranda M."/>
            <person name="Li Y."/>
            <person name="Liew Y.J."/>
            <person name="Baumgarten S."/>
            <person name="Simakov O."/>
            <person name="Wilson M."/>
            <person name="Piel J."/>
            <person name="Ashoor H."/>
            <person name="Bougouffa S."/>
            <person name="Bajic V.B."/>
            <person name="Ryu T."/>
            <person name="Ravasi T."/>
            <person name="Bayer T."/>
            <person name="Micklem G."/>
            <person name="Kim H."/>
            <person name="Bhak J."/>
            <person name="Lajeunesse T.C."/>
            <person name="Voolstra C.R."/>
        </authorList>
    </citation>
    <scope>NUCLEOTIDE SEQUENCE [LARGE SCALE GENOMIC DNA]</scope>
    <source>
        <strain evidence="1 2">CCMP2467</strain>
    </source>
</reference>
<sequence length="378" mass="42919">MAEESWARLVAQEVASSKTLATELWPVLCQSFRSKKVASDVLGFLVSPYAQRFLCKPDDGSEVVNVFEEFSVIVNVRRVNPWFVEWRLNWPAAAEPPPNEDIFRSCPALKQSMRDCTELGAVVCDRGDFVPQLLNLLRASCEDDGALSKEGLEEARETQTNFRSHPTYLYKHVVRLLFTISEPLQHHPDPRFSPYLGSPSGALDRRSISEELTEERLKELAHPWLKEVAVVVQPTPLADLSEDVECLRLIDGELKSQPVAVRFVAWDYVKSESSKLCYLFVCPEEPALKKVGWQKPALVEAEGWVTHPLKQCPWSWPEEMEGIGPVDVRSMCCGNVPIYRRMIKEFAKPVKQLRGELGAMNTTDYRSFVLKALDYFAD</sequence>
<name>A0A1Q9EXP5_SYMMI</name>
<accession>A0A1Q9EXP5</accession>